<dbReference type="EMBL" id="QNRH01000008">
    <property type="protein sequence ID" value="RBO91919.1"/>
    <property type="molecule type" value="Genomic_DNA"/>
</dbReference>
<dbReference type="InterPro" id="IPR017015">
    <property type="entry name" value="UCP033367_VanZ"/>
</dbReference>
<evidence type="ECO:0000313" key="4">
    <source>
        <dbReference type="Proteomes" id="UP000252893"/>
    </source>
</evidence>
<organism evidence="3 4">
    <name type="scientific">Pseudochrobactrum asaccharolyticum</name>
    <dbReference type="NCBI Taxonomy" id="354351"/>
    <lineage>
        <taxon>Bacteria</taxon>
        <taxon>Pseudomonadati</taxon>
        <taxon>Pseudomonadota</taxon>
        <taxon>Alphaproteobacteria</taxon>
        <taxon>Hyphomicrobiales</taxon>
        <taxon>Brucellaceae</taxon>
        <taxon>Pseudochrobactrum</taxon>
    </lineage>
</organism>
<keyword evidence="1" id="KW-0812">Transmembrane</keyword>
<name>A0A366DR14_9HYPH</name>
<dbReference type="InterPro" id="IPR006976">
    <property type="entry name" value="VanZ-like"/>
</dbReference>
<evidence type="ECO:0000313" key="3">
    <source>
        <dbReference type="EMBL" id="RBO91919.1"/>
    </source>
</evidence>
<dbReference type="PIRSF" id="PIRSF033367">
    <property type="entry name" value="UCP033367_VanZ"/>
    <property type="match status" value="1"/>
</dbReference>
<dbReference type="Pfam" id="PF04892">
    <property type="entry name" value="VanZ"/>
    <property type="match status" value="1"/>
</dbReference>
<accession>A0A366DR14</accession>
<keyword evidence="1" id="KW-1133">Transmembrane helix</keyword>
<evidence type="ECO:0000259" key="2">
    <source>
        <dbReference type="Pfam" id="PF04892"/>
    </source>
</evidence>
<dbReference type="Proteomes" id="UP000252893">
    <property type="component" value="Unassembled WGS sequence"/>
</dbReference>
<gene>
    <name evidence="3" type="ORF">DFR47_10863</name>
</gene>
<protein>
    <submittedName>
        <fullName evidence="3">VanZ like protein</fullName>
    </submittedName>
</protein>
<evidence type="ECO:0000256" key="1">
    <source>
        <dbReference type="SAM" id="Phobius"/>
    </source>
</evidence>
<comment type="caution">
    <text evidence="3">The sequence shown here is derived from an EMBL/GenBank/DDBJ whole genome shotgun (WGS) entry which is preliminary data.</text>
</comment>
<sequence length="115" mass="12887">MRRFPVLPVLAWLMLAALLAVTISPINFRPHIPGHVTAERFIMLMVIGLLFCLAYPKRWALVLIMLISAAGLFELMQRLTPDRHGELSDFLVKSAGATAGVIFGKIILFWKNSLK</sequence>
<feature type="domain" description="VanZ-like" evidence="2">
    <location>
        <begin position="38"/>
        <end position="106"/>
    </location>
</feature>
<feature type="transmembrane region" description="Helical" evidence="1">
    <location>
        <begin position="60"/>
        <end position="79"/>
    </location>
</feature>
<keyword evidence="1" id="KW-0472">Membrane</keyword>
<reference evidence="3 4" key="1">
    <citation type="submission" date="2018-06" db="EMBL/GenBank/DDBJ databases">
        <title>Genomic Encyclopedia of Type Strains, Phase IV (KMG-IV): sequencing the most valuable type-strain genomes for metagenomic binning, comparative biology and taxonomic classification.</title>
        <authorList>
            <person name="Goeker M."/>
        </authorList>
    </citation>
    <scope>NUCLEOTIDE SEQUENCE [LARGE SCALE GENOMIC DNA]</scope>
    <source>
        <strain evidence="3 4">DSM 25619</strain>
    </source>
</reference>
<proteinExistence type="predicted"/>
<keyword evidence="4" id="KW-1185">Reference proteome</keyword>
<dbReference type="RefSeq" id="WP_113945635.1">
    <property type="nucleotide sequence ID" value="NZ_JAHREH010000002.1"/>
</dbReference>
<feature type="transmembrane region" description="Helical" evidence="1">
    <location>
        <begin position="36"/>
        <end position="53"/>
    </location>
</feature>
<dbReference type="OrthoDB" id="7908547at2"/>
<feature type="transmembrane region" description="Helical" evidence="1">
    <location>
        <begin position="91"/>
        <end position="110"/>
    </location>
</feature>
<dbReference type="AlphaFoldDB" id="A0A366DR14"/>